<evidence type="ECO:0000256" key="1">
    <source>
        <dbReference type="ARBA" id="ARBA00003998"/>
    </source>
</evidence>
<evidence type="ECO:0000313" key="6">
    <source>
        <dbReference type="Proteomes" id="UP000322234"/>
    </source>
</evidence>
<dbReference type="EMBL" id="VBQZ03000001">
    <property type="protein sequence ID" value="MXQ79090.1"/>
    <property type="molecule type" value="Genomic_DNA"/>
</dbReference>
<feature type="transmembrane region" description="Helical" evidence="4">
    <location>
        <begin position="50"/>
        <end position="74"/>
    </location>
</feature>
<dbReference type="Proteomes" id="UP000322234">
    <property type="component" value="Unassembled WGS sequence"/>
</dbReference>
<evidence type="ECO:0000256" key="3">
    <source>
        <dbReference type="ARBA" id="ARBA00014595"/>
    </source>
</evidence>
<keyword evidence="6" id="KW-1185">Reference proteome</keyword>
<protein>
    <recommendedName>
        <fullName evidence="3">Transmembrane protein 177</fullName>
    </recommendedName>
</protein>
<evidence type="ECO:0000256" key="4">
    <source>
        <dbReference type="SAM" id="Phobius"/>
    </source>
</evidence>
<comment type="caution">
    <text evidence="5">The sequence shown here is derived from an EMBL/GenBank/DDBJ whole genome shotgun (WGS) entry which is preliminary data.</text>
</comment>
<evidence type="ECO:0000256" key="2">
    <source>
        <dbReference type="ARBA" id="ARBA00005794"/>
    </source>
</evidence>
<comment type="similarity">
    <text evidence="2">Belongs to the TMEM177 family.</text>
</comment>
<dbReference type="AlphaFoldDB" id="A0A6B0QQ15"/>
<dbReference type="PANTHER" id="PTHR21824">
    <property type="entry name" value="TRANSMEMBRANE PROTEIN 177"/>
    <property type="match status" value="1"/>
</dbReference>
<keyword evidence="4" id="KW-1133">Transmembrane helix</keyword>
<proteinExistence type="inferred from homology"/>
<feature type="transmembrane region" description="Helical" evidence="4">
    <location>
        <begin position="86"/>
        <end position="105"/>
    </location>
</feature>
<gene>
    <name evidence="5" type="ORF">E5288_WYG000368</name>
</gene>
<keyword evidence="4" id="KW-0472">Membrane</keyword>
<comment type="function">
    <text evidence="1">Plays a role in the early steps of cytochrome c oxidase subunit II (MT-CO2/COX2) maturation and is required for the stabilization of COX20 and the newly synthesized MT-CO2/COX2 protein.</text>
</comment>
<dbReference type="InterPro" id="IPR026620">
    <property type="entry name" value="TMEM177"/>
</dbReference>
<name>A0A6B0QQ15_9CETA</name>
<evidence type="ECO:0000313" key="5">
    <source>
        <dbReference type="EMBL" id="MXQ79090.1"/>
    </source>
</evidence>
<dbReference type="GO" id="GO:0016020">
    <property type="term" value="C:membrane"/>
    <property type="evidence" value="ECO:0007669"/>
    <property type="project" value="TreeGrafter"/>
</dbReference>
<sequence length="379" mass="40842">MLSLEDLPRLSSYSAMRFTSAGTRSQAGLTESTDTLLVGPCHMRIWPTPAVVGLLLFLLAQVTAVAALMAGPLWRATVFVQRHRTGLLVGSCAGLFGAQISYHLFPDPVVQWLYQYWPQGQPAPLSPELERLFQEVQQDIGVPSGHHFEAFTTFTFQPVSAGFPRLPGGAVVGIPASFLGGPVTNTDQPVVVHGQRVDWRSPAGTRLRDALTLSHDAQKFALAKEVVYLESGAAALQALPAPACLAGTWALGVGAKHALGLYGGPMSLRAAFNLVVAVAGFVAYAFSTDSLTHALEAWLDRRTASLSVAYARGGVEFYEKVLSGNLALRSLLGQRGKKLYTPSGNVIPRHWFRIKHLPYTARRDSVLQMWRAALGPGSS</sequence>
<keyword evidence="4" id="KW-0812">Transmembrane</keyword>
<accession>A0A6B0QQ15</accession>
<dbReference type="PANTHER" id="PTHR21824:SF4">
    <property type="entry name" value="TRANSMEMBRANE PROTEIN 177"/>
    <property type="match status" value="1"/>
</dbReference>
<organism evidence="5 6">
    <name type="scientific">Bos mutus</name>
    <name type="common">wild yak</name>
    <dbReference type="NCBI Taxonomy" id="72004"/>
    <lineage>
        <taxon>Eukaryota</taxon>
        <taxon>Metazoa</taxon>
        <taxon>Chordata</taxon>
        <taxon>Craniata</taxon>
        <taxon>Vertebrata</taxon>
        <taxon>Euteleostomi</taxon>
        <taxon>Mammalia</taxon>
        <taxon>Eutheria</taxon>
        <taxon>Laurasiatheria</taxon>
        <taxon>Artiodactyla</taxon>
        <taxon>Ruminantia</taxon>
        <taxon>Pecora</taxon>
        <taxon>Bovidae</taxon>
        <taxon>Bovinae</taxon>
        <taxon>Bos</taxon>
    </lineage>
</organism>
<reference evidence="5" key="1">
    <citation type="submission" date="2019-10" db="EMBL/GenBank/DDBJ databases">
        <title>The sequence and de novo assembly of the wild yak genome.</title>
        <authorList>
            <person name="Liu Y."/>
        </authorList>
    </citation>
    <scope>NUCLEOTIDE SEQUENCE [LARGE SCALE GENOMIC DNA]</scope>
    <source>
        <strain evidence="5">WY2019</strain>
    </source>
</reference>